<dbReference type="InterPro" id="IPR039422">
    <property type="entry name" value="MarR/SlyA-like"/>
</dbReference>
<dbReference type="Gene3D" id="1.10.10.10">
    <property type="entry name" value="Winged helix-like DNA-binding domain superfamily/Winged helix DNA-binding domain"/>
    <property type="match status" value="1"/>
</dbReference>
<proteinExistence type="predicted"/>
<organism evidence="3 4">
    <name type="scientific">Ottowia flava</name>
    <dbReference type="NCBI Taxonomy" id="2675430"/>
    <lineage>
        <taxon>Bacteria</taxon>
        <taxon>Pseudomonadati</taxon>
        <taxon>Pseudomonadota</taxon>
        <taxon>Betaproteobacteria</taxon>
        <taxon>Burkholderiales</taxon>
        <taxon>Comamonadaceae</taxon>
        <taxon>Ottowia</taxon>
    </lineage>
</organism>
<feature type="compositionally biased region" description="Basic and acidic residues" evidence="1">
    <location>
        <begin position="1"/>
        <end position="20"/>
    </location>
</feature>
<keyword evidence="4" id="KW-1185">Reference proteome</keyword>
<protein>
    <submittedName>
        <fullName evidence="3">MarR family winged helix-turn-helix transcriptional regulator</fullName>
    </submittedName>
</protein>
<dbReference type="Pfam" id="PF12802">
    <property type="entry name" value="MarR_2"/>
    <property type="match status" value="1"/>
</dbReference>
<dbReference type="InterPro" id="IPR036388">
    <property type="entry name" value="WH-like_DNA-bd_sf"/>
</dbReference>
<dbReference type="Proteomes" id="UP001597304">
    <property type="component" value="Unassembled WGS sequence"/>
</dbReference>
<dbReference type="InterPro" id="IPR000835">
    <property type="entry name" value="HTH_MarR-typ"/>
</dbReference>
<comment type="caution">
    <text evidence="3">The sequence shown here is derived from an EMBL/GenBank/DDBJ whole genome shotgun (WGS) entry which is preliminary data.</text>
</comment>
<gene>
    <name evidence="3" type="ORF">ACFSF0_13895</name>
</gene>
<accession>A0ABW4KUK3</accession>
<feature type="region of interest" description="Disordered" evidence="1">
    <location>
        <begin position="1"/>
        <end position="36"/>
    </location>
</feature>
<evidence type="ECO:0000259" key="2">
    <source>
        <dbReference type="PROSITE" id="PS50995"/>
    </source>
</evidence>
<dbReference type="SUPFAM" id="SSF46785">
    <property type="entry name" value="Winged helix' DNA-binding domain"/>
    <property type="match status" value="1"/>
</dbReference>
<reference evidence="4" key="1">
    <citation type="journal article" date="2019" name="Int. J. Syst. Evol. Microbiol.">
        <title>The Global Catalogue of Microorganisms (GCM) 10K type strain sequencing project: providing services to taxonomists for standard genome sequencing and annotation.</title>
        <authorList>
            <consortium name="The Broad Institute Genomics Platform"/>
            <consortium name="The Broad Institute Genome Sequencing Center for Infectious Disease"/>
            <person name="Wu L."/>
            <person name="Ma J."/>
        </authorList>
    </citation>
    <scope>NUCLEOTIDE SEQUENCE [LARGE SCALE GENOMIC DNA]</scope>
    <source>
        <strain evidence="4">LMG 29247</strain>
    </source>
</reference>
<dbReference type="SMART" id="SM00347">
    <property type="entry name" value="HTH_MARR"/>
    <property type="match status" value="1"/>
</dbReference>
<dbReference type="PANTHER" id="PTHR33164">
    <property type="entry name" value="TRANSCRIPTIONAL REGULATOR, MARR FAMILY"/>
    <property type="match status" value="1"/>
</dbReference>
<feature type="domain" description="HTH marR-type" evidence="2">
    <location>
        <begin position="45"/>
        <end position="181"/>
    </location>
</feature>
<evidence type="ECO:0000256" key="1">
    <source>
        <dbReference type="SAM" id="MobiDB-lite"/>
    </source>
</evidence>
<dbReference type="PANTHER" id="PTHR33164:SF43">
    <property type="entry name" value="HTH-TYPE TRANSCRIPTIONAL REPRESSOR YETL"/>
    <property type="match status" value="1"/>
</dbReference>
<evidence type="ECO:0000313" key="4">
    <source>
        <dbReference type="Proteomes" id="UP001597304"/>
    </source>
</evidence>
<name>A0ABW4KUK3_9BURK</name>
<dbReference type="PROSITE" id="PS50995">
    <property type="entry name" value="HTH_MARR_2"/>
    <property type="match status" value="1"/>
</dbReference>
<evidence type="ECO:0000313" key="3">
    <source>
        <dbReference type="EMBL" id="MFD1711705.1"/>
    </source>
</evidence>
<dbReference type="EMBL" id="JBHUEJ010000033">
    <property type="protein sequence ID" value="MFD1711705.1"/>
    <property type="molecule type" value="Genomic_DNA"/>
</dbReference>
<dbReference type="InterPro" id="IPR036390">
    <property type="entry name" value="WH_DNA-bd_sf"/>
</dbReference>
<sequence length="183" mass="19840">MDRRARDRGAPRLRAVDTEVARPSPPAADALPPVDPAPTVDQVDTSYLQTLVGYNARRAALTVIGLFVPRMAEYGLRPVDFSILSVIRHNPGITSKQLCSALNLLPPNLVGKIAAMDKRGLLVRHPHPSDGRALGLQLTPAGHALMHDAEQSAFELEREAAGALSASERRTLLRLLQKVYSSN</sequence>
<dbReference type="PRINTS" id="PR00598">
    <property type="entry name" value="HTHMARR"/>
</dbReference>
<dbReference type="RefSeq" id="WP_147914343.1">
    <property type="nucleotide sequence ID" value="NZ_JBHUEJ010000033.1"/>
</dbReference>